<evidence type="ECO:0008006" key="2">
    <source>
        <dbReference type="Google" id="ProtNLM"/>
    </source>
</evidence>
<sequence>TFNSKVNTFVKPGHGTTQFNRIIEDLAYVAPRGPSYLTRAVQNLIIRTRSRGLLLIITDLEGKKKDILDGIRKASAAGFDVIIISPFGPFFEIQNTRLGPTEKALGEAIAEEYYDIRSRLSKDIQRYRAGVISVGPDDFLVSVINEYIEAKRRGIGLV</sequence>
<dbReference type="PANTHER" id="PTHR33608:SF3">
    <property type="entry name" value="SLR2013 PROTEIN"/>
    <property type="match status" value="1"/>
</dbReference>
<gene>
    <name evidence="1" type="ORF">S06H3_15799</name>
</gene>
<dbReference type="EMBL" id="BARV01007787">
    <property type="protein sequence ID" value="GAI12731.1"/>
    <property type="molecule type" value="Genomic_DNA"/>
</dbReference>
<proteinExistence type="predicted"/>
<name>X1M3S4_9ZZZZ</name>
<comment type="caution">
    <text evidence="1">The sequence shown here is derived from an EMBL/GenBank/DDBJ whole genome shotgun (WGS) entry which is preliminary data.</text>
</comment>
<evidence type="ECO:0000313" key="1">
    <source>
        <dbReference type="EMBL" id="GAI12731.1"/>
    </source>
</evidence>
<accession>X1M3S4</accession>
<dbReference type="AlphaFoldDB" id="X1M3S4"/>
<organism evidence="1">
    <name type="scientific">marine sediment metagenome</name>
    <dbReference type="NCBI Taxonomy" id="412755"/>
    <lineage>
        <taxon>unclassified sequences</taxon>
        <taxon>metagenomes</taxon>
        <taxon>ecological metagenomes</taxon>
    </lineage>
</organism>
<protein>
    <recommendedName>
        <fullName evidence="2">VWA domain-containing protein</fullName>
    </recommendedName>
</protein>
<dbReference type="PANTHER" id="PTHR33608">
    <property type="entry name" value="BLL2464 PROTEIN"/>
    <property type="match status" value="1"/>
</dbReference>
<feature type="non-terminal residue" evidence="1">
    <location>
        <position position="1"/>
    </location>
</feature>
<reference evidence="1" key="1">
    <citation type="journal article" date="2014" name="Front. Microbiol.">
        <title>High frequency of phylogenetically diverse reductive dehalogenase-homologous genes in deep subseafloor sedimentary metagenomes.</title>
        <authorList>
            <person name="Kawai M."/>
            <person name="Futagami T."/>
            <person name="Toyoda A."/>
            <person name="Takaki Y."/>
            <person name="Nishi S."/>
            <person name="Hori S."/>
            <person name="Arai W."/>
            <person name="Tsubouchi T."/>
            <person name="Morono Y."/>
            <person name="Uchiyama I."/>
            <person name="Ito T."/>
            <person name="Fujiyama A."/>
            <person name="Inagaki F."/>
            <person name="Takami H."/>
        </authorList>
    </citation>
    <scope>NUCLEOTIDE SEQUENCE</scope>
    <source>
        <strain evidence="1">Expedition CK06-06</strain>
    </source>
</reference>